<dbReference type="EMBL" id="LNAL01000004">
    <property type="protein sequence ID" value="KUG09215.1"/>
    <property type="molecule type" value="Genomic_DNA"/>
</dbReference>
<keyword evidence="2" id="KW-1185">Reference proteome</keyword>
<accession>A0A9X0HNN1</accession>
<proteinExistence type="predicted"/>
<dbReference type="AlphaFoldDB" id="A0A9X0HNN1"/>
<reference evidence="1 2" key="1">
    <citation type="submission" date="2015-11" db="EMBL/GenBank/DDBJ databases">
        <title>Solirubrum puertoriconensis gen. nov. an environmental bacteria isolated in Puerto Rico.</title>
        <authorList>
            <person name="Cuebas-Irizarry M.F."/>
            <person name="Montalvo-Rodriguez R."/>
        </authorList>
    </citation>
    <scope>NUCLEOTIDE SEQUENCE [LARGE SCALE GENOMIC DNA]</scope>
    <source>
        <strain evidence="1 2">MC1A</strain>
    </source>
</reference>
<organism evidence="1 2">
    <name type="scientific">Solirubrum puertoriconensis</name>
    <dbReference type="NCBI Taxonomy" id="1751427"/>
    <lineage>
        <taxon>Bacteria</taxon>
        <taxon>Pseudomonadati</taxon>
        <taxon>Bacteroidota</taxon>
        <taxon>Cytophagia</taxon>
        <taxon>Cytophagales</taxon>
    </lineage>
</organism>
<dbReference type="Proteomes" id="UP000054223">
    <property type="component" value="Unassembled WGS sequence"/>
</dbReference>
<sequence length="233" mass="26751">MFLTSQKNLLYKAAQDLGFNMQDFSLVETPPVNKEVKGLKLTHKPTGYYFRLAVLHAEVDQYQAVIPSMYLFCTPNRQRVVLMDGEQNTHAGVKDWDTTVQVLKNWLAWLKAEAAEPDLWTSLEDAPSFFAEDAAITDEMFTPAEIKQLQERVQEVQERVSTLELPEEAADAIKEVVREIPNKAKRLTKRELADIVFSTVVKEAFKWGLTAEHLQYVWNGCKYLFTVTYTALR</sequence>
<evidence type="ECO:0000313" key="2">
    <source>
        <dbReference type="Proteomes" id="UP000054223"/>
    </source>
</evidence>
<name>A0A9X0HNN1_SOLP1</name>
<dbReference type="OrthoDB" id="9995495at2"/>
<protein>
    <submittedName>
        <fullName evidence="1">Uncharacterized protein</fullName>
    </submittedName>
</protein>
<dbReference type="RefSeq" id="WP_059068396.1">
    <property type="nucleotide sequence ID" value="NZ_LNAL01000004.1"/>
</dbReference>
<comment type="caution">
    <text evidence="1">The sequence shown here is derived from an EMBL/GenBank/DDBJ whole genome shotgun (WGS) entry which is preliminary data.</text>
</comment>
<evidence type="ECO:0000313" key="1">
    <source>
        <dbReference type="EMBL" id="KUG09215.1"/>
    </source>
</evidence>
<gene>
    <name evidence="1" type="ORF">ASU33_20855</name>
</gene>